<dbReference type="OrthoDB" id="10353602at2759"/>
<dbReference type="GeneID" id="10536924"/>
<evidence type="ECO:0000256" key="3">
    <source>
        <dbReference type="ARBA" id="ARBA00023125"/>
    </source>
</evidence>
<evidence type="ECO:0000256" key="1">
    <source>
        <dbReference type="ARBA" id="ARBA00004123"/>
    </source>
</evidence>
<dbReference type="InterPro" id="IPR040223">
    <property type="entry name" value="PAR_bZIP"/>
</dbReference>
<dbReference type="PANTHER" id="PTHR11988:SF27">
    <property type="entry name" value="GH27708P"/>
    <property type="match status" value="1"/>
</dbReference>
<proteinExistence type="predicted"/>
<dbReference type="GO" id="GO:0006357">
    <property type="term" value="P:regulation of transcription by RNA polymerase II"/>
    <property type="evidence" value="ECO:0000318"/>
    <property type="project" value="GO_Central"/>
</dbReference>
<reference evidence="8" key="2">
    <citation type="journal article" date="2011" name="Proc. Natl. Acad. Sci. U.S.A.">
        <title>Obligate biotrophy features unraveled by the genomic analysis of rust fungi.</title>
        <authorList>
            <person name="Duplessis S."/>
            <person name="Cuomo C.A."/>
            <person name="Lin Y.-C."/>
            <person name="Aerts A."/>
            <person name="Tisserant E."/>
            <person name="Veneault-Fourrey C."/>
            <person name="Joly D.L."/>
            <person name="Hacquard S."/>
            <person name="Amselem J."/>
            <person name="Cantarel B.L."/>
            <person name="Chiu R."/>
            <person name="Coutinho P.M."/>
            <person name="Feau N."/>
            <person name="Field M."/>
            <person name="Frey P."/>
            <person name="Gelhaye E."/>
            <person name="Goldberg J."/>
            <person name="Grabherr M.G."/>
            <person name="Kodira C.D."/>
            <person name="Kohler A."/>
            <person name="Kuees U."/>
            <person name="Lindquist E.A."/>
            <person name="Lucas S.M."/>
            <person name="Mago R."/>
            <person name="Mauceli E."/>
            <person name="Morin E."/>
            <person name="Murat C."/>
            <person name="Pangilinan J.L."/>
            <person name="Park R."/>
            <person name="Pearson M."/>
            <person name="Quesneville H."/>
            <person name="Rouhier N."/>
            <person name="Sakthikumar S."/>
            <person name="Salamov A.A."/>
            <person name="Schmutz J."/>
            <person name="Selles B."/>
            <person name="Shapiro H."/>
            <person name="Tanguay P."/>
            <person name="Tuskan G.A."/>
            <person name="Henrissat B."/>
            <person name="Van de Peer Y."/>
            <person name="Rouze P."/>
            <person name="Ellis J.G."/>
            <person name="Dodds P.N."/>
            <person name="Schein J.E."/>
            <person name="Zhong S."/>
            <person name="Hamelin R.C."/>
            <person name="Grigoriev I.V."/>
            <person name="Szabo L.J."/>
            <person name="Martin F."/>
        </authorList>
    </citation>
    <scope>NUCLEOTIDE SEQUENCE [LARGE SCALE GENOMIC DNA]</scope>
    <source>
        <strain evidence="8">CRL 75-36-700-3 / race SCCL</strain>
    </source>
</reference>
<keyword evidence="5" id="KW-0539">Nucleus</keyword>
<evidence type="ECO:0000256" key="6">
    <source>
        <dbReference type="SAM" id="MobiDB-lite"/>
    </source>
</evidence>
<dbReference type="GO" id="GO:0000981">
    <property type="term" value="F:DNA-binding transcription factor activity, RNA polymerase II-specific"/>
    <property type="evidence" value="ECO:0000318"/>
    <property type="project" value="GO_Central"/>
</dbReference>
<dbReference type="HOGENOM" id="CLU_040573_0_0_1"/>
<evidence type="ECO:0000256" key="2">
    <source>
        <dbReference type="ARBA" id="ARBA00023015"/>
    </source>
</evidence>
<evidence type="ECO:0000256" key="5">
    <source>
        <dbReference type="ARBA" id="ARBA00023242"/>
    </source>
</evidence>
<dbReference type="GO" id="GO:0005634">
    <property type="term" value="C:nucleus"/>
    <property type="evidence" value="ECO:0007669"/>
    <property type="project" value="UniProtKB-SubCell"/>
</dbReference>
<feature type="compositionally biased region" description="Basic residues" evidence="6">
    <location>
        <begin position="89"/>
        <end position="101"/>
    </location>
</feature>
<comment type="subcellular location">
    <subcellularLocation>
        <location evidence="1">Nucleus</location>
    </subcellularLocation>
</comment>
<reference key="1">
    <citation type="submission" date="2007-01" db="EMBL/GenBank/DDBJ databases">
        <title>The Genome Sequence of Puccinia graminis f. sp. tritici Strain CRL 75-36-700-3.</title>
        <authorList>
            <consortium name="The Broad Institute Genome Sequencing Platform"/>
            <person name="Birren B."/>
            <person name="Lander E."/>
            <person name="Galagan J."/>
            <person name="Nusbaum C."/>
            <person name="Devon K."/>
            <person name="Cuomo C."/>
            <person name="Jaffe D."/>
            <person name="Butler J."/>
            <person name="Alvarez P."/>
            <person name="Gnerre S."/>
            <person name="Grabherr M."/>
            <person name="Mauceli E."/>
            <person name="Brockman W."/>
            <person name="Young S."/>
            <person name="LaButti K."/>
            <person name="Sykes S."/>
            <person name="DeCaprio D."/>
            <person name="Crawford M."/>
            <person name="Koehrsen M."/>
            <person name="Engels R."/>
            <person name="Montgomery P."/>
            <person name="Pearson M."/>
            <person name="Howarth C."/>
            <person name="Larson L."/>
            <person name="White J."/>
            <person name="Zeng Q."/>
            <person name="Kodira C."/>
            <person name="Yandava C."/>
            <person name="Alvarado L."/>
            <person name="O'Leary S."/>
            <person name="Szabo L."/>
            <person name="Dean R."/>
            <person name="Schein J."/>
        </authorList>
    </citation>
    <scope>NUCLEOTIDE SEQUENCE</scope>
    <source>
        <strain>CRL 75-36-700-3</strain>
    </source>
</reference>
<gene>
    <name evidence="7" type="ORF">PGTG_06973</name>
</gene>
<feature type="compositionally biased region" description="Acidic residues" evidence="6">
    <location>
        <begin position="491"/>
        <end position="508"/>
    </location>
</feature>
<keyword evidence="4" id="KW-0804">Transcription</keyword>
<dbReference type="Proteomes" id="UP000008783">
    <property type="component" value="Unassembled WGS sequence"/>
</dbReference>
<dbReference type="VEuPathDB" id="FungiDB:PGTG_06973"/>
<feature type="region of interest" description="Disordered" evidence="6">
    <location>
        <begin position="488"/>
        <end position="533"/>
    </location>
</feature>
<dbReference type="InParanoid" id="E3KAW2"/>
<dbReference type="KEGG" id="pgr:PGTG_06973"/>
<keyword evidence="2" id="KW-0805">Transcription regulation</keyword>
<sequence>MAKLDDLPAELIRRIIDQVIYDQEYDPHGTGVADYHHALDYNEIVQTPQKPWPHLDHRDYNGGSSLPFYYPKSYHLIDPRKNHREPEKKKRGKKHGKKPAGKKPIPPPPVSWPHGLPSNPLLPLSLVNHTFQRFAQESLFNNVALLDGSQVYSFSRAITGPSQQHNSELRRLPTGTKSRPLPRRVASSRVIDPSCPSSLARLVCSIQFKWLGSGTMCRISVNSICDIIQSCSSLENIAMSNRLYVNFKEPILKALENKRLTKEFVLMDNAREHKNNTSSSMQHWHVEGGVGHLLSSWDSLETVELTDLSIAELDRPSLCQVLRESTGPDLESLTVIVPKAWYPIHPSKNLKSSDDPAKNYSLLDIVFKKSSALRKLKSLHVGGQLAGPEFFNFLPQSIIKLAWEICPFTATAFAKSLSSWRKDETPQLPSQPGTLRSSDHLVQWIPNLKCCSVFDDCQNWPRKDRTAVEQALKERGVCSHIDFQVKKESSGLDESDLENEEESEGTETEYEHYLRRDSAYDTSDLGSSESDMY</sequence>
<evidence type="ECO:0000313" key="8">
    <source>
        <dbReference type="Proteomes" id="UP000008783"/>
    </source>
</evidence>
<feature type="compositionally biased region" description="Basic and acidic residues" evidence="6">
    <location>
        <begin position="77"/>
        <end position="88"/>
    </location>
</feature>
<dbReference type="EMBL" id="DS178278">
    <property type="protein sequence ID" value="EFP81352.2"/>
    <property type="molecule type" value="Genomic_DNA"/>
</dbReference>
<dbReference type="RefSeq" id="XP_003325771.2">
    <property type="nucleotide sequence ID" value="XM_003325723.2"/>
</dbReference>
<feature type="compositionally biased region" description="Basic and acidic residues" evidence="6">
    <location>
        <begin position="509"/>
        <end position="519"/>
    </location>
</feature>
<feature type="region of interest" description="Disordered" evidence="6">
    <location>
        <begin position="77"/>
        <end position="114"/>
    </location>
</feature>
<feature type="region of interest" description="Disordered" evidence="6">
    <location>
        <begin position="162"/>
        <end position="181"/>
    </location>
</feature>
<keyword evidence="3" id="KW-0238">DNA-binding</keyword>
<protein>
    <submittedName>
        <fullName evidence="7">Uncharacterized protein</fullName>
    </submittedName>
</protein>
<keyword evidence="8" id="KW-1185">Reference proteome</keyword>
<accession>E3KAW2</accession>
<dbReference type="AlphaFoldDB" id="E3KAW2"/>
<name>E3KAW2_PUCGT</name>
<evidence type="ECO:0000256" key="4">
    <source>
        <dbReference type="ARBA" id="ARBA00023163"/>
    </source>
</evidence>
<dbReference type="PANTHER" id="PTHR11988">
    <property type="entry name" value="THYROTROPH EMBRYONIC FACTOR RELATED"/>
    <property type="match status" value="1"/>
</dbReference>
<feature type="compositionally biased region" description="Polar residues" evidence="6">
    <location>
        <begin position="520"/>
        <end position="533"/>
    </location>
</feature>
<dbReference type="GO" id="GO:0000978">
    <property type="term" value="F:RNA polymerase II cis-regulatory region sequence-specific DNA binding"/>
    <property type="evidence" value="ECO:0000318"/>
    <property type="project" value="GO_Central"/>
</dbReference>
<organism evidence="7 8">
    <name type="scientific">Puccinia graminis f. sp. tritici (strain CRL 75-36-700-3 / race SCCL)</name>
    <name type="common">Black stem rust fungus</name>
    <dbReference type="NCBI Taxonomy" id="418459"/>
    <lineage>
        <taxon>Eukaryota</taxon>
        <taxon>Fungi</taxon>
        <taxon>Dikarya</taxon>
        <taxon>Basidiomycota</taxon>
        <taxon>Pucciniomycotina</taxon>
        <taxon>Pucciniomycetes</taxon>
        <taxon>Pucciniales</taxon>
        <taxon>Pucciniaceae</taxon>
        <taxon>Puccinia</taxon>
    </lineage>
</organism>
<evidence type="ECO:0000313" key="7">
    <source>
        <dbReference type="EMBL" id="EFP81352.2"/>
    </source>
</evidence>